<evidence type="ECO:0000313" key="5">
    <source>
        <dbReference type="Proteomes" id="UP000031805"/>
    </source>
</evidence>
<feature type="domain" description="DNA polymerase processivity factor" evidence="2">
    <location>
        <begin position="1"/>
        <end position="101"/>
    </location>
</feature>
<evidence type="ECO:0000259" key="3">
    <source>
        <dbReference type="Pfam" id="PF09116"/>
    </source>
</evidence>
<reference evidence="4 5" key="1">
    <citation type="submission" date="2014-11" db="EMBL/GenBank/DDBJ databases">
        <title>Complete genome sequence of vB_YenM_TG1, a broad host range bacteriophage which infects Yersinia enterocolitica.</title>
        <authorList>
            <person name="Leon-Velarde C.G."/>
            <person name="Kropinski A.M."/>
            <person name="Chen S."/>
            <person name="Griffiths M.W."/>
            <person name="Odumeru J.A."/>
        </authorList>
    </citation>
    <scope>NUCLEOTIDE SEQUENCE [LARGE SCALE GENOMIC DNA]</scope>
</reference>
<dbReference type="SUPFAM" id="SSF55979">
    <property type="entry name" value="DNA clamp"/>
    <property type="match status" value="2"/>
</dbReference>
<dbReference type="InterPro" id="IPR004190">
    <property type="entry name" value="DNA_pol_proc_fac"/>
</dbReference>
<evidence type="ECO:0000313" key="4">
    <source>
        <dbReference type="EMBL" id="AJD81869.1"/>
    </source>
</evidence>
<dbReference type="InterPro" id="IPR015200">
    <property type="entry name" value="Sliding_clamp_C"/>
</dbReference>
<feature type="domain" description="Sliding clamp C-terminal" evidence="3">
    <location>
        <begin position="117"/>
        <end position="226"/>
    </location>
</feature>
<dbReference type="GeneID" id="26627383"/>
<dbReference type="Pfam" id="PF02916">
    <property type="entry name" value="DNA_PPF"/>
    <property type="match status" value="1"/>
</dbReference>
<dbReference type="Gene3D" id="3.70.10.10">
    <property type="match status" value="1"/>
</dbReference>
<dbReference type="RefSeq" id="YP_009200322.1">
    <property type="nucleotide sequence ID" value="NC_028820.1"/>
</dbReference>
<dbReference type="EMBL" id="KP202158">
    <property type="protein sequence ID" value="AJD81869.1"/>
    <property type="molecule type" value="Genomic_DNA"/>
</dbReference>
<dbReference type="GO" id="GO:0030337">
    <property type="term" value="F:DNA polymerase processivity factor activity"/>
    <property type="evidence" value="ECO:0007669"/>
    <property type="project" value="UniProtKB-UniRule"/>
</dbReference>
<name>A0A0B5A2B0_9CAUD</name>
<accession>A0A0B5A2B0</accession>
<gene>
    <name evidence="4" type="ORF">YenMTG1_061</name>
</gene>
<keyword evidence="1" id="KW-1194">Viral DNA replication</keyword>
<dbReference type="HAMAP" id="MF_04161">
    <property type="entry name" value="Sliding_clamp_T4"/>
    <property type="match status" value="1"/>
</dbReference>
<dbReference type="GO" id="GO:0019083">
    <property type="term" value="P:viral transcription"/>
    <property type="evidence" value="ECO:0007669"/>
    <property type="project" value="UniProtKB-UniRule"/>
</dbReference>
<comment type="similarity">
    <text evidence="1">Belongs to the Tevenvirinae sliding clamp family.</text>
</comment>
<dbReference type="GO" id="GO:0039693">
    <property type="term" value="P:viral DNA genome replication"/>
    <property type="evidence" value="ECO:0007669"/>
    <property type="project" value="UniProtKB-UniRule"/>
</dbReference>
<dbReference type="InterPro" id="IPR046389">
    <property type="entry name" value="Sliding_clamp_T4"/>
</dbReference>
<dbReference type="GO" id="GO:0006260">
    <property type="term" value="P:DNA replication"/>
    <property type="evidence" value="ECO:0007669"/>
    <property type="project" value="UniProtKB-KW"/>
</dbReference>
<dbReference type="Pfam" id="PF09116">
    <property type="entry name" value="gp45-slide_C"/>
    <property type="match status" value="1"/>
</dbReference>
<evidence type="ECO:0000256" key="1">
    <source>
        <dbReference type="HAMAP-Rule" id="MF_04161"/>
    </source>
</evidence>
<dbReference type="KEGG" id="vg:26627383"/>
<comment type="function">
    <text evidence="1">Sliding clamp that encircles the genomic DNA and links the DNA polymerase to the template to control the processivity of DNA synthesis. Responsible for tethering the catalytic subunit of DNA polymerase to DNA during high-speed replication. Interaction with the sliding-clamp-loader opens the sliding clamp so that it can be loaded around the DNA template. During transcription, encircles the DNA and tethers host RNA polymerase (RNAP) to it.</text>
</comment>
<evidence type="ECO:0000259" key="2">
    <source>
        <dbReference type="Pfam" id="PF02916"/>
    </source>
</evidence>
<protein>
    <recommendedName>
        <fullName evidence="1">Sliding clamp</fullName>
    </recommendedName>
    <alternativeName>
        <fullName evidence="1">DNA polymerase accessory protein Gp45</fullName>
    </alternativeName>
    <alternativeName>
        <fullName evidence="1">DNA polymerase clamp</fullName>
    </alternativeName>
</protein>
<keyword evidence="5" id="KW-1185">Reference proteome</keyword>
<dbReference type="Proteomes" id="UP000031805">
    <property type="component" value="Segment"/>
</dbReference>
<comment type="subunit">
    <text evidence="1">Homotrimer. Interacts with the viral DNA polymerase; this interaction constitutes the polymerase holoenzyme. Interacts with the sliding-clamp-loader; this interaction allows the sliding-clamp-loader to open the sliding clamp. Interacts with the viral DNA ligase. Part of the replicase complex that includes the DNA polymerase, the polymerase clamp, the clamp loader complex, the single-stranded DNA binding protein, the primase, the helicase and the helicase assembly factor. Interacts with the viral RNA polymerase (RNAP). Part of the transcription activation complex containing host RNAP, the viral RNA polymerase sigma-like factor, the late transcription coactivator, and the sliding clamp.</text>
</comment>
<dbReference type="InterPro" id="IPR046938">
    <property type="entry name" value="DNA_clamp_sf"/>
</dbReference>
<proteinExistence type="inferred from homology"/>
<sequence>MKLSKETISILKNFSSINSGLMLKKGNFVMTRAVNGTSYADATISDEIDFDVAIYDLPAFLSVLSLVGENAEITHDSKMANIEIRNGRSTINWASADPSSIKFPPSAVKFPLAHVIFELPGEELKQLLRVSRGMGIDTLGITNNEGKIVINGYNKVSDSSCSKILYSLEAGEYDGEHQFNILINMSNLKIVDGDYKVMIWGKIKGTEKQAALRFEGSQVNYVIAVESDSTYDFV</sequence>
<organism evidence="4 5">
    <name type="scientific">Yersinia phage vB_YenM_TG1</name>
    <dbReference type="NCBI Taxonomy" id="1589265"/>
    <lineage>
        <taxon>Viruses</taxon>
        <taxon>Duplodnaviria</taxon>
        <taxon>Heunggongvirae</taxon>
        <taxon>Uroviricota</taxon>
        <taxon>Caudoviricetes</taxon>
        <taxon>Pantevenvirales</taxon>
        <taxon>Straboviridae</taxon>
        <taxon>Tevenvirinae</taxon>
        <taxon>Tegunavirus</taxon>
        <taxon>Tegunavirus yenmtg1</taxon>
    </lineage>
</organism>
<keyword evidence="1" id="KW-0235">DNA replication</keyword>
<keyword evidence="1" id="KW-1195">Viral transcription</keyword>